<feature type="non-terminal residue" evidence="6">
    <location>
        <position position="1641"/>
    </location>
</feature>
<protein>
    <recommendedName>
        <fullName evidence="5">Carrier domain-containing protein</fullName>
    </recommendedName>
</protein>
<dbReference type="PROSITE" id="PS00455">
    <property type="entry name" value="AMP_BINDING"/>
    <property type="match status" value="1"/>
</dbReference>
<feature type="domain" description="Carrier" evidence="5">
    <location>
        <begin position="1283"/>
        <end position="1359"/>
    </location>
</feature>
<dbReference type="InterPro" id="IPR009081">
    <property type="entry name" value="PP-bd_ACP"/>
</dbReference>
<dbReference type="InterPro" id="IPR045851">
    <property type="entry name" value="AMP-bd_C_sf"/>
</dbReference>
<dbReference type="EMBL" id="CAJMXA010002993">
    <property type="protein sequence ID" value="CAE6490032.1"/>
    <property type="molecule type" value="Genomic_DNA"/>
</dbReference>
<proteinExistence type="predicted"/>
<dbReference type="Pfam" id="PF00668">
    <property type="entry name" value="Condensation"/>
    <property type="match status" value="1"/>
</dbReference>
<dbReference type="InterPro" id="IPR023213">
    <property type="entry name" value="CAT-like_dom_sf"/>
</dbReference>
<name>A0A8H3H843_9AGAM</name>
<dbReference type="SUPFAM" id="SSF52777">
    <property type="entry name" value="CoA-dependent acyltransferases"/>
    <property type="match status" value="2"/>
</dbReference>
<dbReference type="SUPFAM" id="SSF53335">
    <property type="entry name" value="S-adenosyl-L-methionine-dependent methyltransferases"/>
    <property type="match status" value="1"/>
</dbReference>
<dbReference type="SUPFAM" id="SSF47336">
    <property type="entry name" value="ACP-like"/>
    <property type="match status" value="1"/>
</dbReference>
<evidence type="ECO:0000313" key="6">
    <source>
        <dbReference type="EMBL" id="CAE6490032.1"/>
    </source>
</evidence>
<dbReference type="GO" id="GO:0031177">
    <property type="term" value="F:phosphopantetheine binding"/>
    <property type="evidence" value="ECO:0007669"/>
    <property type="project" value="TreeGrafter"/>
</dbReference>
<dbReference type="InterPro" id="IPR025714">
    <property type="entry name" value="Methyltranfer_dom"/>
</dbReference>
<dbReference type="Gene3D" id="3.40.50.150">
    <property type="entry name" value="Vaccinia Virus protein VP39"/>
    <property type="match status" value="1"/>
</dbReference>
<dbReference type="InterPro" id="IPR042099">
    <property type="entry name" value="ANL_N_sf"/>
</dbReference>
<evidence type="ECO:0000256" key="3">
    <source>
        <dbReference type="ARBA" id="ARBA00022598"/>
    </source>
</evidence>
<dbReference type="GO" id="GO:0016874">
    <property type="term" value="F:ligase activity"/>
    <property type="evidence" value="ECO:0007669"/>
    <property type="project" value="UniProtKB-KW"/>
</dbReference>
<dbReference type="InterPro" id="IPR029058">
    <property type="entry name" value="AB_hydrolase_fold"/>
</dbReference>
<sequence>QQFDLFAGPLLKVALLSSGSEDHILVVCAHHIIWDGYSDNIFLEEFVRLYHGERLLPCPSYLTTCSGATTPNPVRLETLKLYLENVPQTIDLPNDLVRPEARSYSRGRSLYFELDPAAMSKVLKRLGGSPASASLTVFAAALHLAAARQQDFMVGIPFANRASPEAARAIGFFVNMLPVRMRFTDITSLDDLYDQVKKDLLFLSELEDVPFDALVNSLEMNRFSSRESLVQVSFAFQDAPEGSLSDGTTFTRFPLSNGAARNDLTLFVEVGKTGRLSGELEYNTDLFEHSTMESMSKAISLMLDAWASKTSLKISAIQFEAPALPVLPPPTICNQSLGAYFASLGRRFVDRIAVYDDNTSQKYTYSQLFSKARRIQAMVKPFKRQGYPVMLLVDRSADVLAAEIGASFAGFAWIPCDVSQPKSRIMDIALDAKPVCTLASQSVLDRLALNERDLGAPVLVIPPEFDFTEPVEEFEVDDADELAYIIYTSGTTGKPKGVTIGHQSIIAFFQHISSWVEVDAPFHSILTSNVAFDGSMSQMYAALATGGCVKMPKIGGEQDGEYLSSLMKQEPAVNYICTTSAAVRMWLDQTDATGNFFPPNFQHILLGGDALTPNFAQRVLEATTASPQVQLKNVYGPTEGTIFSSYGVLTHADFDRVSNRCRVPIDRLMPHVEMTVAGPMGDSLPRGFVGEIIIWGSCLTLGYSNLPELNAAKFLTRGGIRGWRSGDLGRQLPCGGFEILGRTDSMCKVRGGFRVELAEIKAHIATFEQVVDCHVSVDTLGSADRQIVAHVVFQPGSNQDAQTVADWKQMFEGVNQEIQSFERDVDLGFDYRGWTSSFDRKHISADDMAEWIDTTIDRILGLDCFKQGRKPRILEIGSGTGMILFRIAPYAEKYVGLDLTETVVSQVRQHSHKLGYDHVEVHASPAHLFEQVLAQNERFDLIICNSVAQYFPSFQYLQNLVDRTADYLEPGGYLYFGDLRNFSLMRQFATAVTLADRPQSISLLANAISRTVNIEEELLVSPDYFTLLARDDIRFESAVTYLRRGFANTEMNLFRFDTVIRSVQQPRRSIPEVSLQERRWSPLDTLDTILSSFDPSFPILLRDVPNARIADAHHVAISPLDGSQTLSELLDAAKTHQEFAVQSHPENILRQLSKQGRYVALPICSLTQPECFDILIVDAEIPLAEAERLGFHSQVVGVESSSEGRAFSNKQKVDISRETLRLLHEHLSRRVPAYMVPDFVVPVDRIPLNGSHKVNTHKLPQPTSAHRFVIERQTRDEWSAADIARRPIIEAILKVFSAVLFTDKTLSPHDDFFASGGHSLIATKATSMIRRELDVQLPFTAIIMSPTASELAARVESIKAESSQAPDLPPNVTLLRSAASNTPRAALFVFHPIGGGLAPFTALVKQLGQALVDLTIYGIVWEPERNLRNMDIMVSAYASSISSVKLPTTACRYLLGWSFGGLVASEVASHLQDIPCRLLLLDAPTASAIRGTIQDSVFPQDLAEHMREVLNLPPSNAESKELAEILRASSIPRHDVPRLSSLISKHLPIPTWATEGQISRFIQALSDNFDVLVDLTSAESHPANERETDVGLNLQATRGLCTRDGLSEGLGWTRFERVDCDHEEILSSSLVTSKILLALQD</sequence>
<dbReference type="GO" id="GO:0043041">
    <property type="term" value="P:amino acid activation for nonribosomal peptide biosynthetic process"/>
    <property type="evidence" value="ECO:0007669"/>
    <property type="project" value="TreeGrafter"/>
</dbReference>
<dbReference type="PROSITE" id="PS00012">
    <property type="entry name" value="PHOSPHOPANTETHEINE"/>
    <property type="match status" value="1"/>
</dbReference>
<evidence type="ECO:0000256" key="4">
    <source>
        <dbReference type="ARBA" id="ARBA00023268"/>
    </source>
</evidence>
<evidence type="ECO:0000256" key="2">
    <source>
        <dbReference type="ARBA" id="ARBA00022553"/>
    </source>
</evidence>
<dbReference type="GO" id="GO:0044550">
    <property type="term" value="P:secondary metabolite biosynthetic process"/>
    <property type="evidence" value="ECO:0007669"/>
    <property type="project" value="TreeGrafter"/>
</dbReference>
<dbReference type="Pfam" id="PF00550">
    <property type="entry name" value="PP-binding"/>
    <property type="match status" value="1"/>
</dbReference>
<evidence type="ECO:0000259" key="5">
    <source>
        <dbReference type="PROSITE" id="PS50075"/>
    </source>
</evidence>
<accession>A0A8H3H843</accession>
<dbReference type="Gene3D" id="3.30.559.30">
    <property type="entry name" value="Nonribosomal peptide synthetase, condensation domain"/>
    <property type="match status" value="1"/>
</dbReference>
<evidence type="ECO:0000256" key="1">
    <source>
        <dbReference type="ARBA" id="ARBA00022450"/>
    </source>
</evidence>
<dbReference type="InterPro" id="IPR001242">
    <property type="entry name" value="Condensation_dom"/>
</dbReference>
<dbReference type="PANTHER" id="PTHR45527:SF1">
    <property type="entry name" value="FATTY ACID SYNTHASE"/>
    <property type="match status" value="1"/>
</dbReference>
<dbReference type="Pfam" id="PF13847">
    <property type="entry name" value="Methyltransf_31"/>
    <property type="match status" value="1"/>
</dbReference>
<reference evidence="6" key="1">
    <citation type="submission" date="2021-01" db="EMBL/GenBank/DDBJ databases">
        <authorList>
            <person name="Kaushik A."/>
        </authorList>
    </citation>
    <scope>NUCLEOTIDE SEQUENCE</scope>
    <source>
        <strain evidence="6">AG6-10EEA</strain>
    </source>
</reference>
<dbReference type="Pfam" id="PF00975">
    <property type="entry name" value="Thioesterase"/>
    <property type="match status" value="1"/>
</dbReference>
<dbReference type="InterPro" id="IPR001031">
    <property type="entry name" value="Thioesterase"/>
</dbReference>
<dbReference type="PROSITE" id="PS50075">
    <property type="entry name" value="CARRIER"/>
    <property type="match status" value="1"/>
</dbReference>
<dbReference type="InterPro" id="IPR036736">
    <property type="entry name" value="ACP-like_sf"/>
</dbReference>
<comment type="caution">
    <text evidence="6">The sequence shown here is derived from an EMBL/GenBank/DDBJ whole genome shotgun (WGS) entry which is preliminary data.</text>
</comment>
<dbReference type="Gene3D" id="3.30.559.10">
    <property type="entry name" value="Chloramphenicol acetyltransferase-like domain"/>
    <property type="match status" value="1"/>
</dbReference>
<keyword evidence="1" id="KW-0596">Phosphopantetheine</keyword>
<dbReference type="Gene3D" id="3.40.50.1820">
    <property type="entry name" value="alpha/beta hydrolase"/>
    <property type="match status" value="1"/>
</dbReference>
<dbReference type="Gene3D" id="3.40.50.12780">
    <property type="entry name" value="N-terminal domain of ligase-like"/>
    <property type="match status" value="1"/>
</dbReference>
<dbReference type="InterPro" id="IPR020845">
    <property type="entry name" value="AMP-binding_CS"/>
</dbReference>
<dbReference type="Proteomes" id="UP000663853">
    <property type="component" value="Unassembled WGS sequence"/>
</dbReference>
<dbReference type="PANTHER" id="PTHR45527">
    <property type="entry name" value="NONRIBOSOMAL PEPTIDE SYNTHETASE"/>
    <property type="match status" value="1"/>
</dbReference>
<dbReference type="GO" id="GO:0005737">
    <property type="term" value="C:cytoplasm"/>
    <property type="evidence" value="ECO:0007669"/>
    <property type="project" value="TreeGrafter"/>
</dbReference>
<dbReference type="InterPro" id="IPR006162">
    <property type="entry name" value="Ppantetheine_attach_site"/>
</dbReference>
<dbReference type="SUPFAM" id="SSF56801">
    <property type="entry name" value="Acetyl-CoA synthetase-like"/>
    <property type="match status" value="1"/>
</dbReference>
<dbReference type="InterPro" id="IPR000873">
    <property type="entry name" value="AMP-dep_synth/lig_dom"/>
</dbReference>
<dbReference type="CDD" id="cd02440">
    <property type="entry name" value="AdoMet_MTases"/>
    <property type="match status" value="1"/>
</dbReference>
<organism evidence="6 7">
    <name type="scientific">Rhizoctonia solani</name>
    <dbReference type="NCBI Taxonomy" id="456999"/>
    <lineage>
        <taxon>Eukaryota</taxon>
        <taxon>Fungi</taxon>
        <taxon>Dikarya</taxon>
        <taxon>Basidiomycota</taxon>
        <taxon>Agaricomycotina</taxon>
        <taxon>Agaricomycetes</taxon>
        <taxon>Cantharellales</taxon>
        <taxon>Ceratobasidiaceae</taxon>
        <taxon>Rhizoctonia</taxon>
    </lineage>
</organism>
<gene>
    <name evidence="6" type="ORF">RDB_LOCUS100172</name>
</gene>
<dbReference type="Gene3D" id="3.30.300.30">
    <property type="match status" value="2"/>
</dbReference>
<dbReference type="SUPFAM" id="SSF53474">
    <property type="entry name" value="alpha/beta-Hydrolases"/>
    <property type="match status" value="1"/>
</dbReference>
<keyword evidence="3" id="KW-0436">Ligase</keyword>
<dbReference type="InterPro" id="IPR029063">
    <property type="entry name" value="SAM-dependent_MTases_sf"/>
</dbReference>
<evidence type="ECO:0000313" key="7">
    <source>
        <dbReference type="Proteomes" id="UP000663853"/>
    </source>
</evidence>
<keyword evidence="4" id="KW-0511">Multifunctional enzyme</keyword>
<keyword evidence="2" id="KW-0597">Phosphoprotein</keyword>
<dbReference type="Pfam" id="PF00501">
    <property type="entry name" value="AMP-binding"/>
    <property type="match status" value="1"/>
</dbReference>